<evidence type="ECO:0000313" key="4">
    <source>
        <dbReference type="EMBL" id="OGY27083.1"/>
    </source>
</evidence>
<evidence type="ECO:0000256" key="1">
    <source>
        <dbReference type="ARBA" id="ARBA00022801"/>
    </source>
</evidence>
<evidence type="ECO:0000313" key="5">
    <source>
        <dbReference type="Proteomes" id="UP000176645"/>
    </source>
</evidence>
<accession>A0A1G1WHA1</accession>
<dbReference type="Proteomes" id="UP000176645">
    <property type="component" value="Unassembled WGS sequence"/>
</dbReference>
<dbReference type="AlphaFoldDB" id="A0A1G1WHA1"/>
<sequence>MEKKIYNTVLGGIINDKREILLLKRRKEPYIGIWALPGGSIEFGEHLEEAIEREIKEETNIDVRFVSLKGIVHEILHEEKTGAKLMHFLLWVCQLKPAHFDAKASREGPLKWFPIDKPIKYKQDIAPSDFLMINKFFAKKAPTLKVYKVKMIKTNSGYKIETTDL</sequence>
<comment type="caution">
    <text evidence="4">The sequence shown here is derived from an EMBL/GenBank/DDBJ whole genome shotgun (WGS) entry which is preliminary data.</text>
</comment>
<dbReference type="PROSITE" id="PS00893">
    <property type="entry name" value="NUDIX_BOX"/>
    <property type="match status" value="1"/>
</dbReference>
<feature type="domain" description="Nudix hydrolase" evidence="3">
    <location>
        <begin position="4"/>
        <end position="138"/>
    </location>
</feature>
<proteinExistence type="inferred from homology"/>
<comment type="similarity">
    <text evidence="2">Belongs to the Nudix hydrolase family.</text>
</comment>
<dbReference type="InterPro" id="IPR000086">
    <property type="entry name" value="NUDIX_hydrolase_dom"/>
</dbReference>
<evidence type="ECO:0000259" key="3">
    <source>
        <dbReference type="PROSITE" id="PS51462"/>
    </source>
</evidence>
<reference evidence="4 5" key="1">
    <citation type="journal article" date="2016" name="Nat. Commun.">
        <title>Thousands of microbial genomes shed light on interconnected biogeochemical processes in an aquifer system.</title>
        <authorList>
            <person name="Anantharaman K."/>
            <person name="Brown C.T."/>
            <person name="Hug L.A."/>
            <person name="Sharon I."/>
            <person name="Castelle C.J."/>
            <person name="Probst A.J."/>
            <person name="Thomas B.C."/>
            <person name="Singh A."/>
            <person name="Wilkins M.J."/>
            <person name="Karaoz U."/>
            <person name="Brodie E.L."/>
            <person name="Williams K.H."/>
            <person name="Hubbard S.S."/>
            <person name="Banfield J.F."/>
        </authorList>
    </citation>
    <scope>NUCLEOTIDE SEQUENCE [LARGE SCALE GENOMIC DNA]</scope>
</reference>
<name>A0A1G1WHA1_9BACT</name>
<dbReference type="Gene3D" id="3.90.79.10">
    <property type="entry name" value="Nucleoside Triphosphate Pyrophosphohydrolase"/>
    <property type="match status" value="1"/>
</dbReference>
<dbReference type="Pfam" id="PF00293">
    <property type="entry name" value="NUDIX"/>
    <property type="match status" value="1"/>
</dbReference>
<dbReference type="SUPFAM" id="SSF55811">
    <property type="entry name" value="Nudix"/>
    <property type="match status" value="1"/>
</dbReference>
<dbReference type="InterPro" id="IPR020476">
    <property type="entry name" value="Nudix_hydrolase"/>
</dbReference>
<dbReference type="CDD" id="cd02883">
    <property type="entry name" value="NUDIX_Hydrolase"/>
    <property type="match status" value="1"/>
</dbReference>
<dbReference type="InterPro" id="IPR020084">
    <property type="entry name" value="NUDIX_hydrolase_CS"/>
</dbReference>
<keyword evidence="1 2" id="KW-0378">Hydrolase</keyword>
<evidence type="ECO:0000256" key="2">
    <source>
        <dbReference type="RuleBase" id="RU003476"/>
    </source>
</evidence>
<dbReference type="PROSITE" id="PS51462">
    <property type="entry name" value="NUDIX"/>
    <property type="match status" value="1"/>
</dbReference>
<dbReference type="PRINTS" id="PR00502">
    <property type="entry name" value="NUDIXFAMILY"/>
</dbReference>
<dbReference type="InterPro" id="IPR015797">
    <property type="entry name" value="NUDIX_hydrolase-like_dom_sf"/>
</dbReference>
<dbReference type="PANTHER" id="PTHR43736:SF1">
    <property type="entry name" value="DIHYDRONEOPTERIN TRIPHOSPHATE DIPHOSPHATASE"/>
    <property type="match status" value="1"/>
</dbReference>
<gene>
    <name evidence="4" type="ORF">A2Z42_01775</name>
</gene>
<protein>
    <recommendedName>
        <fullName evidence="3">Nudix hydrolase domain-containing protein</fullName>
    </recommendedName>
</protein>
<dbReference type="PANTHER" id="PTHR43736">
    <property type="entry name" value="ADP-RIBOSE PYROPHOSPHATASE"/>
    <property type="match status" value="1"/>
</dbReference>
<dbReference type="GO" id="GO:0016787">
    <property type="term" value="F:hydrolase activity"/>
    <property type="evidence" value="ECO:0007669"/>
    <property type="project" value="UniProtKB-KW"/>
</dbReference>
<organism evidence="4 5">
    <name type="scientific">Candidatus Woykebacteria bacterium RBG_19FT_COMBO_43_10</name>
    <dbReference type="NCBI Taxonomy" id="1802598"/>
    <lineage>
        <taxon>Bacteria</taxon>
        <taxon>Candidatus Woykeibacteriota</taxon>
    </lineage>
</organism>
<dbReference type="EMBL" id="MHCU01000049">
    <property type="protein sequence ID" value="OGY27083.1"/>
    <property type="molecule type" value="Genomic_DNA"/>
</dbReference>